<dbReference type="GO" id="GO:0006429">
    <property type="term" value="P:leucyl-tRNA aminoacylation"/>
    <property type="evidence" value="ECO:0007669"/>
    <property type="project" value="InterPro"/>
</dbReference>
<dbReference type="GO" id="GO:0002161">
    <property type="term" value="F:aminoacyl-tRNA deacylase activity"/>
    <property type="evidence" value="ECO:0007669"/>
    <property type="project" value="InterPro"/>
</dbReference>
<dbReference type="InterPro" id="IPR002300">
    <property type="entry name" value="aa-tRNA-synth_Ia"/>
</dbReference>
<dbReference type="AlphaFoldDB" id="W9YH65"/>
<evidence type="ECO:0000313" key="13">
    <source>
        <dbReference type="EMBL" id="EXJ81629.1"/>
    </source>
</evidence>
<evidence type="ECO:0000256" key="5">
    <source>
        <dbReference type="ARBA" id="ARBA00022840"/>
    </source>
</evidence>
<name>W9YH65_9EURO</name>
<keyword evidence="6" id="KW-0648">Protein biosynthesis</keyword>
<dbReference type="InterPro" id="IPR055416">
    <property type="entry name" value="RBD_LARS1"/>
</dbReference>
<dbReference type="FunFam" id="3.90.740.10:FF:000001">
    <property type="entry name" value="Leucine--tRNA ligase, cytoplasmic"/>
    <property type="match status" value="1"/>
</dbReference>
<keyword evidence="5" id="KW-0067">ATP-binding</keyword>
<dbReference type="Gene3D" id="3.40.50.620">
    <property type="entry name" value="HUPs"/>
    <property type="match status" value="2"/>
</dbReference>
<evidence type="ECO:0000256" key="3">
    <source>
        <dbReference type="ARBA" id="ARBA00022598"/>
    </source>
</evidence>
<evidence type="ECO:0000256" key="6">
    <source>
        <dbReference type="ARBA" id="ARBA00022917"/>
    </source>
</evidence>
<dbReference type="NCBIfam" id="TIGR00395">
    <property type="entry name" value="leuS_arch"/>
    <property type="match status" value="1"/>
</dbReference>
<feature type="domain" description="Methionyl/Valyl/Leucyl/Isoleucyl-tRNA synthetase anticodon-binding" evidence="11">
    <location>
        <begin position="843"/>
        <end position="959"/>
    </location>
</feature>
<comment type="caution">
    <text evidence="13">The sequence shown here is derived from an EMBL/GenBank/DDBJ whole genome shotgun (WGS) entry which is preliminary data.</text>
</comment>
<dbReference type="HOGENOM" id="CLU_004174_1_1_1"/>
<dbReference type="Pfam" id="PF08264">
    <property type="entry name" value="Anticodon_1"/>
    <property type="match status" value="1"/>
</dbReference>
<dbReference type="InterPro" id="IPR004493">
    <property type="entry name" value="Leu-tRNA-synth_Ia_arc/euk"/>
</dbReference>
<evidence type="ECO:0000256" key="4">
    <source>
        <dbReference type="ARBA" id="ARBA00022741"/>
    </source>
</evidence>
<dbReference type="InterPro" id="IPR013155">
    <property type="entry name" value="M/V/L/I-tRNA-synth_anticd-bd"/>
</dbReference>
<keyword evidence="4" id="KW-0547">Nucleotide-binding</keyword>
<dbReference type="Gene3D" id="1.10.730.10">
    <property type="entry name" value="Isoleucyl-tRNA Synthetase, Domain 1"/>
    <property type="match status" value="1"/>
</dbReference>
<evidence type="ECO:0000256" key="1">
    <source>
        <dbReference type="ARBA" id="ARBA00005594"/>
    </source>
</evidence>
<dbReference type="Proteomes" id="UP000019484">
    <property type="component" value="Unassembled WGS sequence"/>
</dbReference>
<dbReference type="Gene3D" id="3.90.740.10">
    <property type="entry name" value="Valyl/Leucyl/Isoleucyl-tRNA synthetase, editing domain"/>
    <property type="match status" value="1"/>
</dbReference>
<dbReference type="EMBL" id="AMWN01000007">
    <property type="protein sequence ID" value="EXJ81629.1"/>
    <property type="molecule type" value="Genomic_DNA"/>
</dbReference>
<dbReference type="OrthoDB" id="10249672at2759"/>
<evidence type="ECO:0000313" key="14">
    <source>
        <dbReference type="Proteomes" id="UP000019484"/>
    </source>
</evidence>
<dbReference type="InterPro" id="IPR009008">
    <property type="entry name" value="Val/Leu/Ile-tRNA-synth_edit"/>
</dbReference>
<accession>W9YH65</accession>
<feature type="domain" description="Aminoacyl-tRNA synthetase class Ia" evidence="10">
    <location>
        <begin position="215"/>
        <end position="805"/>
    </location>
</feature>
<dbReference type="InterPro" id="IPR014729">
    <property type="entry name" value="Rossmann-like_a/b/a_fold"/>
</dbReference>
<dbReference type="Pfam" id="PF00133">
    <property type="entry name" value="tRNA-synt_1"/>
    <property type="match status" value="2"/>
</dbReference>
<feature type="domain" description="Aminoacyl-tRNA synthetase class Ia" evidence="10">
    <location>
        <begin position="66"/>
        <end position="131"/>
    </location>
</feature>
<dbReference type="InterPro" id="IPR009080">
    <property type="entry name" value="tRNAsynth_Ia_anticodon-bd"/>
</dbReference>
<dbReference type="RefSeq" id="XP_007726750.1">
    <property type="nucleotide sequence ID" value="XM_007728560.1"/>
</dbReference>
<dbReference type="STRING" id="1182541.W9YH65"/>
<evidence type="ECO:0000259" key="12">
    <source>
        <dbReference type="Pfam" id="PF24810"/>
    </source>
</evidence>
<reference evidence="13 14" key="1">
    <citation type="submission" date="2013-03" db="EMBL/GenBank/DDBJ databases">
        <title>The Genome Sequence of Capronia coronata CBS 617.96.</title>
        <authorList>
            <consortium name="The Broad Institute Genomics Platform"/>
            <person name="Cuomo C."/>
            <person name="de Hoog S."/>
            <person name="Gorbushina A."/>
            <person name="Walker B."/>
            <person name="Young S.K."/>
            <person name="Zeng Q."/>
            <person name="Gargeya S."/>
            <person name="Fitzgerald M."/>
            <person name="Haas B."/>
            <person name="Abouelleil A."/>
            <person name="Allen A.W."/>
            <person name="Alvarado L."/>
            <person name="Arachchi H.M."/>
            <person name="Berlin A.M."/>
            <person name="Chapman S.B."/>
            <person name="Gainer-Dewar J."/>
            <person name="Goldberg J."/>
            <person name="Griggs A."/>
            <person name="Gujja S."/>
            <person name="Hansen M."/>
            <person name="Howarth C."/>
            <person name="Imamovic A."/>
            <person name="Ireland A."/>
            <person name="Larimer J."/>
            <person name="McCowan C."/>
            <person name="Murphy C."/>
            <person name="Pearson M."/>
            <person name="Poon T.W."/>
            <person name="Priest M."/>
            <person name="Roberts A."/>
            <person name="Saif S."/>
            <person name="Shea T."/>
            <person name="Sisk P."/>
            <person name="Sykes S."/>
            <person name="Wortman J."/>
            <person name="Nusbaum C."/>
            <person name="Birren B."/>
        </authorList>
    </citation>
    <scope>NUCLEOTIDE SEQUENCE [LARGE SCALE GENOMIC DNA]</scope>
    <source>
        <strain evidence="13 14">CBS 617.96</strain>
    </source>
</reference>
<evidence type="ECO:0000256" key="2">
    <source>
        <dbReference type="ARBA" id="ARBA00013164"/>
    </source>
</evidence>
<dbReference type="GO" id="GO:0004823">
    <property type="term" value="F:leucine-tRNA ligase activity"/>
    <property type="evidence" value="ECO:0007669"/>
    <property type="project" value="UniProtKB-EC"/>
</dbReference>
<dbReference type="eggNOG" id="KOG0437">
    <property type="taxonomic scope" value="Eukaryota"/>
</dbReference>
<dbReference type="Pfam" id="PF24810">
    <property type="entry name" value="RBD_LARS1"/>
    <property type="match status" value="1"/>
</dbReference>
<gene>
    <name evidence="13" type="ORF">A1O1_07694</name>
</gene>
<protein>
    <recommendedName>
        <fullName evidence="2">leucine--tRNA ligase</fullName>
        <ecNumber evidence="2">6.1.1.4</ecNumber>
    </recommendedName>
    <alternativeName>
        <fullName evidence="8">Leucyl-tRNA synthetase</fullName>
    </alternativeName>
</protein>
<evidence type="ECO:0000256" key="8">
    <source>
        <dbReference type="ARBA" id="ARBA00030520"/>
    </source>
</evidence>
<evidence type="ECO:0000256" key="7">
    <source>
        <dbReference type="ARBA" id="ARBA00023146"/>
    </source>
</evidence>
<comment type="similarity">
    <text evidence="1">Belongs to the class-I aminoacyl-tRNA synthetase family.</text>
</comment>
<organism evidence="13 14">
    <name type="scientific">Capronia coronata CBS 617.96</name>
    <dbReference type="NCBI Taxonomy" id="1182541"/>
    <lineage>
        <taxon>Eukaryota</taxon>
        <taxon>Fungi</taxon>
        <taxon>Dikarya</taxon>
        <taxon>Ascomycota</taxon>
        <taxon>Pezizomycotina</taxon>
        <taxon>Eurotiomycetes</taxon>
        <taxon>Chaetothyriomycetidae</taxon>
        <taxon>Chaetothyriales</taxon>
        <taxon>Herpotrichiellaceae</taxon>
        <taxon>Capronia</taxon>
    </lineage>
</organism>
<dbReference type="SUPFAM" id="SSF47323">
    <property type="entry name" value="Anticodon-binding domain of a subclass of class I aminoacyl-tRNA synthetases"/>
    <property type="match status" value="1"/>
</dbReference>
<keyword evidence="14" id="KW-1185">Reference proteome</keyword>
<sequence length="1125" mass="127313">MATQIPVDPTVSSANTLKLENTHNRDVLIAIEKKYQKEWQKNKVFESDAPTTDEIPFNSVPAADIRDKHPKYFGTFAYPYMNGTLHAGHSFTISKVEYTAGFNRLLGKRVLFPLGFHCTGMPIKACADKLVEDVKRFGKNFENYHEEDEQTTADSNGVAVAPTQGVNVKDDITKFKSKKGKQAAKTVKANYQFQTMLAMGIPKEEIHKFADANYWLEYFPPLCEQDLIDFGARIDWRRKFVTTDANPFYDAFVRWQMNRLHEMNKILYGKRYTIYSPKDGQPCMDHDRTKGEGVGPTEYTALKLKVKEWSAEAAKEIESKIPKDANVYFVPATLRPETMYGQTCCFVGPKINYGVFKVSDKEYFVVTKRAAWNMAFQGRFFDEDNFPRDQSELQPVVELPGSVFVGTLVDAPLSVHTEGVRILPMETVSATKGTGVVTCVPSDSPDDYATVRDLAKKAEFYGIKKEWAELEIIPLIETPAYGNLAAKFLVESKKIQSPKDTTLLAEAKDLAYKEGFYNGTMLVGEFKGEKVTEAKDKVRSALIKSGDAFPFADPSAEVISRSADECVVAYVPQWFLNYGPNDKEWQQTVLNYVKDENGLKTYTQETENQFVANLEWLNQWACARTYGLGSKLPWDPKFLVESLSDSTIYMSYYTIAHFLHGDKFGKTPGLLNITPDQMTDDVWDYVFTRTNDVESVSQSSKIPVQDLQTMRRSFEYWYPLDLRSSGKDLIPNHLTFFLYIHLALFPREYWPKSVRSNGHLLLNGDKMSKSTGNFLTLSQAVKKFGADATRIALADAGDGMEDANFEEKGANAAIMRMYTLKEWIEDTMNDKNLRDSEGEVIWDKLFDDEMNMLVHEAYQHYSDTNYKLALKSALYDFQSARDFYREACNSSGTPMSRALIHRYVELQALLIVTIAPHWAEHIWLEVLHKPQSIQLARWPEVPAADAVLGAAREYVRVTSSNITSAEAQAAKKMAKGKTAAFDPRKPKRITIFVATAFPAWQDKYVDLVRQAFEKSSLQDDRALNGQVAKLGMGKGQEMKKAMPFVQALKKRLVVNHETPAVVFERKLPFDEVDILNRMKKGLMKTTGCREVVVVTVTEDNKAGLPPLAEQAVPGSPSFLFENVEV</sequence>
<keyword evidence="7 13" id="KW-0030">Aminoacyl-tRNA synthetase</keyword>
<dbReference type="PANTHER" id="PTHR45794">
    <property type="entry name" value="LEUCYL-TRNA SYNTHETASE"/>
    <property type="match status" value="1"/>
</dbReference>
<feature type="domain" description="Leucine--tRNA ligase RagD-binding" evidence="12">
    <location>
        <begin position="993"/>
        <end position="1053"/>
    </location>
</feature>
<dbReference type="SUPFAM" id="SSF50677">
    <property type="entry name" value="ValRS/IleRS/LeuRS editing domain"/>
    <property type="match status" value="1"/>
</dbReference>
<dbReference type="GeneID" id="19162549"/>
<dbReference type="GO" id="GO:0005524">
    <property type="term" value="F:ATP binding"/>
    <property type="evidence" value="ECO:0007669"/>
    <property type="project" value="UniProtKB-KW"/>
</dbReference>
<dbReference type="EC" id="6.1.1.4" evidence="2"/>
<dbReference type="SUPFAM" id="SSF52374">
    <property type="entry name" value="Nucleotidylyl transferase"/>
    <property type="match status" value="1"/>
</dbReference>
<evidence type="ECO:0000259" key="11">
    <source>
        <dbReference type="Pfam" id="PF08264"/>
    </source>
</evidence>
<evidence type="ECO:0000256" key="9">
    <source>
        <dbReference type="ARBA" id="ARBA00047469"/>
    </source>
</evidence>
<proteinExistence type="inferred from homology"/>
<keyword evidence="3" id="KW-0436">Ligase</keyword>
<evidence type="ECO:0000259" key="10">
    <source>
        <dbReference type="Pfam" id="PF00133"/>
    </source>
</evidence>
<dbReference type="PANTHER" id="PTHR45794:SF1">
    <property type="entry name" value="LEUCINE--TRNA LIGASE, CYTOPLASMIC"/>
    <property type="match status" value="1"/>
</dbReference>
<comment type="catalytic activity">
    <reaction evidence="9">
        <text>tRNA(Leu) + L-leucine + ATP = L-leucyl-tRNA(Leu) + AMP + diphosphate</text>
        <dbReference type="Rhea" id="RHEA:11688"/>
        <dbReference type="Rhea" id="RHEA-COMP:9613"/>
        <dbReference type="Rhea" id="RHEA-COMP:9622"/>
        <dbReference type="ChEBI" id="CHEBI:30616"/>
        <dbReference type="ChEBI" id="CHEBI:33019"/>
        <dbReference type="ChEBI" id="CHEBI:57427"/>
        <dbReference type="ChEBI" id="CHEBI:78442"/>
        <dbReference type="ChEBI" id="CHEBI:78494"/>
        <dbReference type="ChEBI" id="CHEBI:456215"/>
        <dbReference type="EC" id="6.1.1.4"/>
    </reaction>
</comment>